<evidence type="ECO:0000256" key="8">
    <source>
        <dbReference type="ARBA" id="ARBA00047820"/>
    </source>
</evidence>
<dbReference type="Gene3D" id="3.90.80.10">
    <property type="entry name" value="Inorganic pyrophosphatase"/>
    <property type="match status" value="1"/>
</dbReference>
<dbReference type="PANTHER" id="PTHR10286">
    <property type="entry name" value="INORGANIC PYROPHOSPHATASE"/>
    <property type="match status" value="1"/>
</dbReference>
<comment type="catalytic activity">
    <reaction evidence="8">
        <text>diphosphate + H2O = 2 phosphate + H(+)</text>
        <dbReference type="Rhea" id="RHEA:24576"/>
        <dbReference type="ChEBI" id="CHEBI:15377"/>
        <dbReference type="ChEBI" id="CHEBI:15378"/>
        <dbReference type="ChEBI" id="CHEBI:33019"/>
        <dbReference type="ChEBI" id="CHEBI:43474"/>
        <dbReference type="EC" id="3.6.1.1"/>
    </reaction>
</comment>
<keyword evidence="3" id="KW-0963">Cytoplasm</keyword>
<dbReference type="Pfam" id="PF00719">
    <property type="entry name" value="Pyrophosphatase"/>
    <property type="match status" value="1"/>
</dbReference>
<evidence type="ECO:0000256" key="7">
    <source>
        <dbReference type="ARBA" id="ARBA00040300"/>
    </source>
</evidence>
<evidence type="ECO:0000256" key="2">
    <source>
        <dbReference type="ARBA" id="ARBA00012146"/>
    </source>
</evidence>
<dbReference type="GO" id="GO:0000287">
    <property type="term" value="F:magnesium ion binding"/>
    <property type="evidence" value="ECO:0007669"/>
    <property type="project" value="InterPro"/>
</dbReference>
<dbReference type="GO" id="GO:0005737">
    <property type="term" value="C:cytoplasm"/>
    <property type="evidence" value="ECO:0007669"/>
    <property type="project" value="InterPro"/>
</dbReference>
<dbReference type="GO" id="GO:0006796">
    <property type="term" value="P:phosphate-containing compound metabolic process"/>
    <property type="evidence" value="ECO:0007669"/>
    <property type="project" value="InterPro"/>
</dbReference>
<reference evidence="9" key="1">
    <citation type="submission" date="2020-05" db="EMBL/GenBank/DDBJ databases">
        <authorList>
            <person name="Chiriac C."/>
            <person name="Salcher M."/>
            <person name="Ghai R."/>
            <person name="Kavagutti S V."/>
        </authorList>
    </citation>
    <scope>NUCLEOTIDE SEQUENCE</scope>
</reference>
<keyword evidence="4" id="KW-0479">Metal-binding</keyword>
<accession>A0A6J7IY54</accession>
<keyword evidence="6" id="KW-0460">Magnesium</keyword>
<dbReference type="SUPFAM" id="SSF50324">
    <property type="entry name" value="Inorganic pyrophosphatase"/>
    <property type="match status" value="1"/>
</dbReference>
<dbReference type="GO" id="GO:0004427">
    <property type="term" value="F:inorganic diphosphate phosphatase activity"/>
    <property type="evidence" value="ECO:0007669"/>
    <property type="project" value="UniProtKB-EC"/>
</dbReference>
<gene>
    <name evidence="9" type="ORF">UFOPK3733_00920</name>
</gene>
<name>A0A6J7IY54_9ZZZZ</name>
<evidence type="ECO:0000313" key="9">
    <source>
        <dbReference type="EMBL" id="CAB4935267.1"/>
    </source>
</evidence>
<evidence type="ECO:0000256" key="4">
    <source>
        <dbReference type="ARBA" id="ARBA00022723"/>
    </source>
</evidence>
<evidence type="ECO:0000256" key="5">
    <source>
        <dbReference type="ARBA" id="ARBA00022801"/>
    </source>
</evidence>
<protein>
    <recommendedName>
        <fullName evidence="7">Inorganic pyrophosphatase</fullName>
        <ecNumber evidence="2">3.6.1.1</ecNumber>
    </recommendedName>
</protein>
<comment type="cofactor">
    <cofactor evidence="1">
        <name>Mg(2+)</name>
        <dbReference type="ChEBI" id="CHEBI:18420"/>
    </cofactor>
</comment>
<proteinExistence type="inferred from homology"/>
<keyword evidence="5" id="KW-0378">Hydrolase</keyword>
<evidence type="ECO:0000256" key="6">
    <source>
        <dbReference type="ARBA" id="ARBA00022842"/>
    </source>
</evidence>
<dbReference type="EMBL" id="CAFBNC010000037">
    <property type="protein sequence ID" value="CAB4935267.1"/>
    <property type="molecule type" value="Genomic_DNA"/>
</dbReference>
<evidence type="ECO:0000256" key="1">
    <source>
        <dbReference type="ARBA" id="ARBA00001946"/>
    </source>
</evidence>
<dbReference type="FunFam" id="3.90.80.10:FF:000003">
    <property type="entry name" value="Inorganic pyrophosphatase"/>
    <property type="match status" value="1"/>
</dbReference>
<dbReference type="EC" id="3.6.1.1" evidence="2"/>
<dbReference type="CDD" id="cd00412">
    <property type="entry name" value="pyrophosphatase"/>
    <property type="match status" value="1"/>
</dbReference>
<dbReference type="AlphaFoldDB" id="A0A6J7IY54"/>
<sequence length="177" mass="19773">MNSSAADATPMDATLEVVVEIPRGSRNKYEYDHETGHIKLDRRLFSATTYPAEYGFVPDTLSEDGDPLDVLVLTEDPTFPGCWIEVRPVGVLWMEDDAGRDAKILCVHPVEPRWADTYDITDVAPATLAEIKHFFTVYKDLEPGKFSIIEEFEGREAAWSEIAASQARYVPGSHGTH</sequence>
<dbReference type="InterPro" id="IPR036649">
    <property type="entry name" value="Pyrophosphatase_sf"/>
</dbReference>
<organism evidence="9">
    <name type="scientific">freshwater metagenome</name>
    <dbReference type="NCBI Taxonomy" id="449393"/>
    <lineage>
        <taxon>unclassified sequences</taxon>
        <taxon>metagenomes</taxon>
        <taxon>ecological metagenomes</taxon>
    </lineage>
</organism>
<dbReference type="PROSITE" id="PS00387">
    <property type="entry name" value="PPASE"/>
    <property type="match status" value="1"/>
</dbReference>
<dbReference type="HAMAP" id="MF_00209">
    <property type="entry name" value="Inorganic_PPase"/>
    <property type="match status" value="1"/>
</dbReference>
<dbReference type="InterPro" id="IPR008162">
    <property type="entry name" value="Pyrophosphatase"/>
</dbReference>
<evidence type="ECO:0000256" key="3">
    <source>
        <dbReference type="ARBA" id="ARBA00022490"/>
    </source>
</evidence>